<dbReference type="InterPro" id="IPR024079">
    <property type="entry name" value="MetalloPept_cat_dom_sf"/>
</dbReference>
<dbReference type="SUPFAM" id="SSF57552">
    <property type="entry name" value="Blood coagulation inhibitor (disintegrin)"/>
    <property type="match status" value="1"/>
</dbReference>
<dbReference type="Gene3D" id="4.10.70.10">
    <property type="entry name" value="Disintegrin domain"/>
    <property type="match status" value="1"/>
</dbReference>
<keyword evidence="1" id="KW-1015">Disulfide bond</keyword>
<feature type="transmembrane region" description="Helical" evidence="3">
    <location>
        <begin position="21"/>
        <end position="47"/>
    </location>
</feature>
<evidence type="ECO:0008006" key="8">
    <source>
        <dbReference type="Google" id="ProtNLM"/>
    </source>
</evidence>
<feature type="binding site" evidence="2">
    <location>
        <position position="415"/>
    </location>
    <ligand>
        <name>Zn(2+)</name>
        <dbReference type="ChEBI" id="CHEBI:29105"/>
        <note>catalytic</note>
    </ligand>
</feature>
<evidence type="ECO:0000259" key="4">
    <source>
        <dbReference type="PROSITE" id="PS50214"/>
    </source>
</evidence>
<dbReference type="PROSITE" id="PS50214">
    <property type="entry name" value="DISINTEGRIN_2"/>
    <property type="match status" value="1"/>
</dbReference>
<keyword evidence="7" id="KW-1185">Reference proteome</keyword>
<dbReference type="Proteomes" id="UP000215902">
    <property type="component" value="Unassembled WGS sequence"/>
</dbReference>
<feature type="binding site" evidence="2">
    <location>
        <position position="419"/>
    </location>
    <ligand>
        <name>Zn(2+)</name>
        <dbReference type="ChEBI" id="CHEBI:29105"/>
        <note>catalytic</note>
    </ligand>
</feature>
<evidence type="ECO:0000256" key="2">
    <source>
        <dbReference type="PROSITE-ProRule" id="PRU00276"/>
    </source>
</evidence>
<dbReference type="SMART" id="SM00050">
    <property type="entry name" value="DISIN"/>
    <property type="match status" value="1"/>
</dbReference>
<dbReference type="GO" id="GO:0006509">
    <property type="term" value="P:membrane protein ectodomain proteolysis"/>
    <property type="evidence" value="ECO:0007669"/>
    <property type="project" value="TreeGrafter"/>
</dbReference>
<dbReference type="EMBL" id="NIVC01001102">
    <property type="protein sequence ID" value="PAA72257.1"/>
    <property type="molecule type" value="Genomic_DNA"/>
</dbReference>
<dbReference type="Pfam" id="PF13688">
    <property type="entry name" value="Reprolysin_5"/>
    <property type="match status" value="1"/>
</dbReference>
<feature type="transmembrane region" description="Helical" evidence="3">
    <location>
        <begin position="705"/>
        <end position="724"/>
    </location>
</feature>
<evidence type="ECO:0000313" key="6">
    <source>
        <dbReference type="EMBL" id="PAA72257.1"/>
    </source>
</evidence>
<keyword evidence="3" id="KW-1133">Transmembrane helix</keyword>
<dbReference type="GO" id="GO:0046872">
    <property type="term" value="F:metal ion binding"/>
    <property type="evidence" value="ECO:0007669"/>
    <property type="project" value="UniProtKB-KW"/>
</dbReference>
<feature type="domain" description="Peptidase M12B" evidence="5">
    <location>
        <begin position="252"/>
        <end position="484"/>
    </location>
</feature>
<evidence type="ECO:0000259" key="5">
    <source>
        <dbReference type="PROSITE" id="PS50215"/>
    </source>
</evidence>
<dbReference type="InterPro" id="IPR001762">
    <property type="entry name" value="Disintegrin_dom"/>
</dbReference>
<gene>
    <name evidence="6" type="ORF">BOX15_Mlig017998g1</name>
</gene>
<reference evidence="6 7" key="1">
    <citation type="submission" date="2017-06" db="EMBL/GenBank/DDBJ databases">
        <title>A platform for efficient transgenesis in Macrostomum lignano, a flatworm model organism for stem cell research.</title>
        <authorList>
            <person name="Berezikov E."/>
        </authorList>
    </citation>
    <scope>NUCLEOTIDE SEQUENCE [LARGE SCALE GENOMIC DNA]</scope>
    <source>
        <strain evidence="6">DV1</strain>
        <tissue evidence="6">Whole organism</tissue>
    </source>
</reference>
<keyword evidence="3" id="KW-0472">Membrane</keyword>
<dbReference type="InterPro" id="IPR051489">
    <property type="entry name" value="ADAM_Metalloproteinase"/>
</dbReference>
<dbReference type="GO" id="GO:0005886">
    <property type="term" value="C:plasma membrane"/>
    <property type="evidence" value="ECO:0007669"/>
    <property type="project" value="TreeGrafter"/>
</dbReference>
<keyword evidence="2" id="KW-0862">Zinc</keyword>
<protein>
    <recommendedName>
        <fullName evidence="8">Peptidase M12B domain-containing protein</fullName>
    </recommendedName>
</protein>
<comment type="caution">
    <text evidence="2">Lacks conserved residue(s) required for the propagation of feature annotation.</text>
</comment>
<proteinExistence type="predicted"/>
<dbReference type="AlphaFoldDB" id="A0A267FGH8"/>
<dbReference type="FunFam" id="4.10.70.10:FF:000003">
    <property type="entry name" value="Disintegrin and metalloproteinase domain-containing protein 17"/>
    <property type="match status" value="1"/>
</dbReference>
<dbReference type="SUPFAM" id="SSF55486">
    <property type="entry name" value="Metalloproteases ('zincins'), catalytic domain"/>
    <property type="match status" value="1"/>
</dbReference>
<organism evidence="6 7">
    <name type="scientific">Macrostomum lignano</name>
    <dbReference type="NCBI Taxonomy" id="282301"/>
    <lineage>
        <taxon>Eukaryota</taxon>
        <taxon>Metazoa</taxon>
        <taxon>Spiralia</taxon>
        <taxon>Lophotrochozoa</taxon>
        <taxon>Platyhelminthes</taxon>
        <taxon>Rhabditophora</taxon>
        <taxon>Macrostomorpha</taxon>
        <taxon>Macrostomida</taxon>
        <taxon>Macrostomidae</taxon>
        <taxon>Macrostomum</taxon>
    </lineage>
</organism>
<dbReference type="InterPro" id="IPR036436">
    <property type="entry name" value="Disintegrin_dom_sf"/>
</dbReference>
<feature type="binding site" evidence="2">
    <location>
        <position position="425"/>
    </location>
    <ligand>
        <name>Zn(2+)</name>
        <dbReference type="ChEBI" id="CHEBI:29105"/>
        <note>catalytic</note>
    </ligand>
</feature>
<feature type="active site" evidence="2">
    <location>
        <position position="416"/>
    </location>
</feature>
<dbReference type="PROSITE" id="PS50215">
    <property type="entry name" value="ADAM_MEPRO"/>
    <property type="match status" value="1"/>
</dbReference>
<dbReference type="GO" id="GO:0004222">
    <property type="term" value="F:metalloendopeptidase activity"/>
    <property type="evidence" value="ECO:0007669"/>
    <property type="project" value="InterPro"/>
</dbReference>
<keyword evidence="2" id="KW-0479">Metal-binding</keyword>
<evidence type="ECO:0000256" key="3">
    <source>
        <dbReference type="SAM" id="Phobius"/>
    </source>
</evidence>
<name>A0A267FGH8_9PLAT</name>
<accession>A0A267FGH8</accession>
<dbReference type="InterPro" id="IPR001590">
    <property type="entry name" value="Peptidase_M12B"/>
</dbReference>
<dbReference type="PANTHER" id="PTHR45702:SF2">
    <property type="entry name" value="KUZBANIAN, ISOFORM A"/>
    <property type="match status" value="1"/>
</dbReference>
<evidence type="ECO:0000313" key="7">
    <source>
        <dbReference type="Proteomes" id="UP000215902"/>
    </source>
</evidence>
<dbReference type="STRING" id="282301.A0A267FGH8"/>
<evidence type="ECO:0000256" key="1">
    <source>
        <dbReference type="ARBA" id="ARBA00023157"/>
    </source>
</evidence>
<feature type="domain" description="Disintegrin" evidence="4">
    <location>
        <begin position="485"/>
        <end position="572"/>
    </location>
</feature>
<keyword evidence="3" id="KW-0812">Transmembrane</keyword>
<feature type="non-terminal residue" evidence="6">
    <location>
        <position position="1"/>
    </location>
</feature>
<comment type="caution">
    <text evidence="6">The sequence shown here is derived from an EMBL/GenBank/DDBJ whole genome shotgun (WGS) entry which is preliminary data.</text>
</comment>
<dbReference type="PANTHER" id="PTHR45702">
    <property type="entry name" value="ADAM10/ADAM17 METALLOPEPTIDASE FAMILY MEMBER"/>
    <property type="match status" value="1"/>
</dbReference>
<sequence>HVQSRIPYRLVCNSLSYHLQFVFYIQSVMSILLVRFVLYCCMLVPLFTEIAEGILGSAVQEYLKSHLSSYDLIESNKLISKRSIGMETKTVKLVAFNRTFSLVLIPEKSEALDSNISISVMDSTLDEKSRLNYSSEILTGFYTGVVDGDPKSKVRGYFTANQLLCSIYFGNGEVLSIEPLAKFTENASETQLLAYYDSQLKDSVPGACETNENSSKAKNYSSNGRQQFISRSNNISATTSSRSIRSAEYERYTCSIKVVVDHLFYDRIGISHIGSTMRTIVKIIDDVNEVFFTTKMPHPTDAGKTLPSIGFKLASLFVFTKPDKSPDSLNAALVPKKAYSAAKLLKQFSKIERKFADLYSHCLNHLFTYRPMQRNVLGLARVGTPCLYGNIGLTSHSQSSGLPLLFRQAVLVTAHEFGHNMGSMHDPLGDLKCSPDPAHGGKFLMHEKAVQGFHKNNERFSPCSISAMAEVIEQAMKYCLIKTGPVMCGNYRLDPGEECDAGISGDHCCHGNCKFKPGAVCSDANWPCCSNCKVASKGTICLPESPLRPCRGPSRCTGSRVDCPSPSPLAPDGSVCNSGIGKCLTGVCVSACYPNLECACPEPQHSCLLCCRRENGADQSCYPLELHGGRVNLPVDWPCRWQGTGEFRRRCTDKGTCSMSLSTGAGDIVRGVTGDSEDKPSGKTGVRLMRLSVSYSGGSFASNNIVFITITVTLFIYVPLCLILQYRDKLATQASNEDVPDEAVISDVTHEKA</sequence>
<dbReference type="Gene3D" id="3.40.390.10">
    <property type="entry name" value="Collagenase (Catalytic Domain)"/>
    <property type="match status" value="1"/>
</dbReference>
<dbReference type="OrthoDB" id="2131567at2759"/>